<keyword evidence="2" id="KW-1185">Reference proteome</keyword>
<dbReference type="EMBL" id="JACCAB010000001">
    <property type="protein sequence ID" value="NYG06484.1"/>
    <property type="molecule type" value="Genomic_DNA"/>
</dbReference>
<reference evidence="1 2" key="1">
    <citation type="submission" date="2020-07" db="EMBL/GenBank/DDBJ databases">
        <title>Sequencing the genomes of 1000 actinobacteria strains.</title>
        <authorList>
            <person name="Klenk H.-P."/>
        </authorList>
    </citation>
    <scope>NUCLEOTIDE SEQUENCE [LARGE SCALE GENOMIC DNA]</scope>
    <source>
        <strain evidence="1 2">DSM 23987</strain>
    </source>
</reference>
<evidence type="ECO:0000313" key="2">
    <source>
        <dbReference type="Proteomes" id="UP000573599"/>
    </source>
</evidence>
<gene>
    <name evidence="1" type="ORF">BJ986_000971</name>
</gene>
<organism evidence="1 2">
    <name type="scientific">Pedococcus badiiscoriae</name>
    <dbReference type="NCBI Taxonomy" id="642776"/>
    <lineage>
        <taxon>Bacteria</taxon>
        <taxon>Bacillati</taxon>
        <taxon>Actinomycetota</taxon>
        <taxon>Actinomycetes</taxon>
        <taxon>Micrococcales</taxon>
        <taxon>Intrasporangiaceae</taxon>
        <taxon>Pedococcus</taxon>
    </lineage>
</organism>
<dbReference type="RefSeq" id="WP_179420959.1">
    <property type="nucleotide sequence ID" value="NZ_JACCAB010000001.1"/>
</dbReference>
<sequence length="46" mass="4874">MTDAPVRDISNGTVMTRTHLTGTTTFGTDVTGKIAGLGREMPACQY</sequence>
<evidence type="ECO:0000313" key="1">
    <source>
        <dbReference type="EMBL" id="NYG06484.1"/>
    </source>
</evidence>
<dbReference type="Proteomes" id="UP000573599">
    <property type="component" value="Unassembled WGS sequence"/>
</dbReference>
<accession>A0A852WIK7</accession>
<dbReference type="AlphaFoldDB" id="A0A852WIK7"/>
<proteinExistence type="predicted"/>
<name>A0A852WIK7_9MICO</name>
<comment type="caution">
    <text evidence="1">The sequence shown here is derived from an EMBL/GenBank/DDBJ whole genome shotgun (WGS) entry which is preliminary data.</text>
</comment>
<protein>
    <submittedName>
        <fullName evidence="1">Uncharacterized protein</fullName>
    </submittedName>
</protein>